<accession>A0A502EL94</accession>
<proteinExistence type="predicted"/>
<organism evidence="1 2">
    <name type="scientific">Flavobacterium pectinovorum</name>
    <dbReference type="NCBI Taxonomy" id="29533"/>
    <lineage>
        <taxon>Bacteria</taxon>
        <taxon>Pseudomonadati</taxon>
        <taxon>Bacteroidota</taxon>
        <taxon>Flavobacteriia</taxon>
        <taxon>Flavobacteriales</taxon>
        <taxon>Flavobacteriaceae</taxon>
        <taxon>Flavobacterium</taxon>
    </lineage>
</organism>
<evidence type="ECO:0000313" key="1">
    <source>
        <dbReference type="EMBL" id="TPG37752.1"/>
    </source>
</evidence>
<comment type="caution">
    <text evidence="1">The sequence shown here is derived from an EMBL/GenBank/DDBJ whole genome shotgun (WGS) entry which is preliminary data.</text>
</comment>
<reference evidence="1 2" key="1">
    <citation type="journal article" date="2019" name="Environ. Microbiol.">
        <title>Species interactions and distinct microbial communities in high Arctic permafrost affected cryosols are associated with the CH4 and CO2 gas fluxes.</title>
        <authorList>
            <person name="Altshuler I."/>
            <person name="Hamel J."/>
            <person name="Turney S."/>
            <person name="Magnuson E."/>
            <person name="Levesque R."/>
            <person name="Greer C."/>
            <person name="Whyte L.G."/>
        </authorList>
    </citation>
    <scope>NUCLEOTIDE SEQUENCE [LARGE SCALE GENOMIC DNA]</scope>
    <source>
        <strain evidence="1 2">42</strain>
    </source>
</reference>
<protein>
    <recommendedName>
        <fullName evidence="3">Peptidase U49</fullName>
    </recommendedName>
</protein>
<name>A0A502EL94_9FLAO</name>
<dbReference type="RefSeq" id="WP_140509436.1">
    <property type="nucleotide sequence ID" value="NZ_RCZH01000012.1"/>
</dbReference>
<keyword evidence="2" id="KW-1185">Reference proteome</keyword>
<dbReference type="EMBL" id="RCZH01000012">
    <property type="protein sequence ID" value="TPG37752.1"/>
    <property type="molecule type" value="Genomic_DNA"/>
</dbReference>
<dbReference type="Proteomes" id="UP000319700">
    <property type="component" value="Unassembled WGS sequence"/>
</dbReference>
<sequence>MNRSLYNENSENILRNTAISKSDIFNIIGNPIEDIFLTYFEFCTNDLELNSSKFGLENSYFFYWDKEDVNSGGTYNNGSYIMYVSKEQIIKLNEKLNENKFFTNYRLKRYFSLSQCIDLEYLMFQTSIIFTYYHEFAHLVQKREGQFDNQISNISNLISYNHISEYDSDLNGCQFVCLKIIDLCELKSINSNDDVFKLLAVGLSGILITILLFYKKEFKTDTEIEPFYLNEGTHPHHIVKISYILEHYHEIAKANHIDFKIVDLLKEAFEISAIYFDNPKFFTDYLDLYQEQIPQINNYIGEIYDEAIKLKSLMMQNYSKYDL</sequence>
<gene>
    <name evidence="1" type="ORF">EAH81_17625</name>
</gene>
<dbReference type="OrthoDB" id="7061679at2"/>
<evidence type="ECO:0000313" key="2">
    <source>
        <dbReference type="Proteomes" id="UP000319700"/>
    </source>
</evidence>
<evidence type="ECO:0008006" key="3">
    <source>
        <dbReference type="Google" id="ProtNLM"/>
    </source>
</evidence>
<dbReference type="AlphaFoldDB" id="A0A502EL94"/>